<evidence type="ECO:0000313" key="4">
    <source>
        <dbReference type="Proteomes" id="UP001153678"/>
    </source>
</evidence>
<sequence length="214" mass="24926">MENAQEWLDKNYPKEIRNEIKNLYLKEKKIEGDLNLSDFVNLNELDCSDNFLTSLNINNCKHLKRLDVSFNHLTNLEFSGSYKLEVIKCNDNFLTNFDYSLLSANKLTYLNISDNNLPYQDLSPFSQSLKCLDRLENLNISNTDINIGIEYLPNSINKISYLTQEKSKEIKLWIDSGLTVKDHTLAEYLKNDKKIEPLEAKSRLDELTKEYNLA</sequence>
<dbReference type="InterPro" id="IPR050216">
    <property type="entry name" value="LRR_domain-containing"/>
</dbReference>
<dbReference type="Gene3D" id="3.80.10.10">
    <property type="entry name" value="Ribonuclease Inhibitor"/>
    <property type="match status" value="1"/>
</dbReference>
<dbReference type="GO" id="GO:0005737">
    <property type="term" value="C:cytoplasm"/>
    <property type="evidence" value="ECO:0007669"/>
    <property type="project" value="TreeGrafter"/>
</dbReference>
<organism evidence="3 4">
    <name type="scientific">Funneliformis geosporum</name>
    <dbReference type="NCBI Taxonomy" id="1117311"/>
    <lineage>
        <taxon>Eukaryota</taxon>
        <taxon>Fungi</taxon>
        <taxon>Fungi incertae sedis</taxon>
        <taxon>Mucoromycota</taxon>
        <taxon>Glomeromycotina</taxon>
        <taxon>Glomeromycetes</taxon>
        <taxon>Glomerales</taxon>
        <taxon>Glomeraceae</taxon>
        <taxon>Funneliformis</taxon>
    </lineage>
</organism>
<dbReference type="InterPro" id="IPR032675">
    <property type="entry name" value="LRR_dom_sf"/>
</dbReference>
<keyword evidence="1" id="KW-0433">Leucine-rich repeat</keyword>
<proteinExistence type="predicted"/>
<dbReference type="EMBL" id="CAMKVN010000165">
    <property type="protein sequence ID" value="CAI2164580.1"/>
    <property type="molecule type" value="Genomic_DNA"/>
</dbReference>
<evidence type="ECO:0000313" key="3">
    <source>
        <dbReference type="EMBL" id="CAI2164580.1"/>
    </source>
</evidence>
<dbReference type="SUPFAM" id="SSF52047">
    <property type="entry name" value="RNI-like"/>
    <property type="match status" value="1"/>
</dbReference>
<reference evidence="3" key="1">
    <citation type="submission" date="2022-08" db="EMBL/GenBank/DDBJ databases">
        <authorList>
            <person name="Kallberg Y."/>
            <person name="Tangrot J."/>
            <person name="Rosling A."/>
        </authorList>
    </citation>
    <scope>NUCLEOTIDE SEQUENCE</scope>
    <source>
        <strain evidence="3">Wild A</strain>
    </source>
</reference>
<gene>
    <name evidence="3" type="ORF">FWILDA_LOCUS1639</name>
</gene>
<dbReference type="AlphaFoldDB" id="A0A9W4WIP0"/>
<dbReference type="OrthoDB" id="2404189at2759"/>
<evidence type="ECO:0000256" key="1">
    <source>
        <dbReference type="ARBA" id="ARBA00022614"/>
    </source>
</evidence>
<dbReference type="PANTHER" id="PTHR48051:SF1">
    <property type="entry name" value="RAS SUPPRESSOR PROTEIN 1"/>
    <property type="match status" value="1"/>
</dbReference>
<dbReference type="Proteomes" id="UP001153678">
    <property type="component" value="Unassembled WGS sequence"/>
</dbReference>
<accession>A0A9W4WIP0</accession>
<dbReference type="PANTHER" id="PTHR48051">
    <property type="match status" value="1"/>
</dbReference>
<keyword evidence="4" id="KW-1185">Reference proteome</keyword>
<protein>
    <submittedName>
        <fullName evidence="3">18998_t:CDS:1</fullName>
    </submittedName>
</protein>
<comment type="caution">
    <text evidence="3">The sequence shown here is derived from an EMBL/GenBank/DDBJ whole genome shotgun (WGS) entry which is preliminary data.</text>
</comment>
<evidence type="ECO:0000256" key="2">
    <source>
        <dbReference type="ARBA" id="ARBA00022737"/>
    </source>
</evidence>
<name>A0A9W4WIP0_9GLOM</name>
<keyword evidence="2" id="KW-0677">Repeat</keyword>